<dbReference type="Gene3D" id="3.40.50.2000">
    <property type="entry name" value="Glycogen Phosphorylase B"/>
    <property type="match status" value="2"/>
</dbReference>
<dbReference type="InterPro" id="IPR050194">
    <property type="entry name" value="Glycosyltransferase_grp1"/>
</dbReference>
<dbReference type="Pfam" id="PF13439">
    <property type="entry name" value="Glyco_transf_4"/>
    <property type="match status" value="1"/>
</dbReference>
<organism evidence="3 4">
    <name type="scientific">Candidatus Portnoybacteria bacterium CG10_big_fil_rev_8_21_14_0_10_36_7</name>
    <dbReference type="NCBI Taxonomy" id="1974812"/>
    <lineage>
        <taxon>Bacteria</taxon>
        <taxon>Candidatus Portnoyibacteriota</taxon>
    </lineage>
</organism>
<proteinExistence type="predicted"/>
<feature type="domain" description="Glycosyltransferase subfamily 4-like N-terminal" evidence="2">
    <location>
        <begin position="52"/>
        <end position="181"/>
    </location>
</feature>
<evidence type="ECO:0000259" key="2">
    <source>
        <dbReference type="Pfam" id="PF13439"/>
    </source>
</evidence>
<evidence type="ECO:0000313" key="4">
    <source>
        <dbReference type="Proteomes" id="UP000231450"/>
    </source>
</evidence>
<dbReference type="InterPro" id="IPR001296">
    <property type="entry name" value="Glyco_trans_1"/>
</dbReference>
<evidence type="ECO:0000259" key="1">
    <source>
        <dbReference type="Pfam" id="PF00534"/>
    </source>
</evidence>
<gene>
    <name evidence="3" type="ORF">COU81_03865</name>
</gene>
<sequence length="381" mass="43658">MNILTISVDRKLFDSGSDVSKRMIACGGMVDSWHIVVFNVKNNKQFYKDQSLSNNVFVYPINSLVKATYFFSALRVMSRILYKNKIDIITTQDSFELGLLGWWVRMRHHLPLQLQVHTDILSPYYRKESLHNRLRYFIAMWLVKRANGIRVVSSRIASSLINKWHIDSSRIFQLPVLIDSDKLMSSDRSSNWLKDKYPQFEHIFLMASRFSKEKNIALAIESMVTIVKECPRVGLIIIGEGLEKGLLESLVKKLLLEDNVVFLSWKENLADYYKGADAFILSSNYEGYAMTIVEAMMMGQLVIATDVGIVGEILINMENGLVVPVGDQKKLTEAMNTAISNKELGKQLQERAISIKSKVLGEKEFLESYKETLEKTIKNYD</sequence>
<dbReference type="SUPFAM" id="SSF53756">
    <property type="entry name" value="UDP-Glycosyltransferase/glycogen phosphorylase"/>
    <property type="match status" value="1"/>
</dbReference>
<dbReference type="Pfam" id="PF00534">
    <property type="entry name" value="Glycos_transf_1"/>
    <property type="match status" value="1"/>
</dbReference>
<evidence type="ECO:0008006" key="5">
    <source>
        <dbReference type="Google" id="ProtNLM"/>
    </source>
</evidence>
<evidence type="ECO:0000313" key="3">
    <source>
        <dbReference type="EMBL" id="PJE57858.1"/>
    </source>
</evidence>
<protein>
    <recommendedName>
        <fullName evidence="5">Glycosyl transferase family 1 domain-containing protein</fullName>
    </recommendedName>
</protein>
<dbReference type="EMBL" id="PFDW01000075">
    <property type="protein sequence ID" value="PJE57858.1"/>
    <property type="molecule type" value="Genomic_DNA"/>
</dbReference>
<dbReference type="InterPro" id="IPR028098">
    <property type="entry name" value="Glyco_trans_4-like_N"/>
</dbReference>
<feature type="domain" description="Glycosyl transferase family 1" evidence="1">
    <location>
        <begin position="201"/>
        <end position="352"/>
    </location>
</feature>
<dbReference type="Proteomes" id="UP000231450">
    <property type="component" value="Unassembled WGS sequence"/>
</dbReference>
<dbReference type="GO" id="GO:0016757">
    <property type="term" value="F:glycosyltransferase activity"/>
    <property type="evidence" value="ECO:0007669"/>
    <property type="project" value="InterPro"/>
</dbReference>
<dbReference type="PANTHER" id="PTHR45947">
    <property type="entry name" value="SULFOQUINOVOSYL TRANSFERASE SQD2"/>
    <property type="match status" value="1"/>
</dbReference>
<dbReference type="PANTHER" id="PTHR45947:SF3">
    <property type="entry name" value="SULFOQUINOVOSYL TRANSFERASE SQD2"/>
    <property type="match status" value="1"/>
</dbReference>
<name>A0A2M8KD62_9BACT</name>
<dbReference type="AlphaFoldDB" id="A0A2M8KD62"/>
<accession>A0A2M8KD62</accession>
<reference evidence="4" key="1">
    <citation type="submission" date="2017-09" db="EMBL/GenBank/DDBJ databases">
        <title>Depth-based differentiation of microbial function through sediment-hosted aquifers and enrichment of novel symbionts in the deep terrestrial subsurface.</title>
        <authorList>
            <person name="Probst A.J."/>
            <person name="Ladd B."/>
            <person name="Jarett J.K."/>
            <person name="Geller-Mcgrath D.E."/>
            <person name="Sieber C.M.K."/>
            <person name="Emerson J.B."/>
            <person name="Anantharaman K."/>
            <person name="Thomas B.C."/>
            <person name="Malmstrom R."/>
            <person name="Stieglmeier M."/>
            <person name="Klingl A."/>
            <person name="Woyke T."/>
            <person name="Ryan C.M."/>
            <person name="Banfield J.F."/>
        </authorList>
    </citation>
    <scope>NUCLEOTIDE SEQUENCE [LARGE SCALE GENOMIC DNA]</scope>
</reference>
<dbReference type="CDD" id="cd03801">
    <property type="entry name" value="GT4_PimA-like"/>
    <property type="match status" value="1"/>
</dbReference>
<comment type="caution">
    <text evidence="3">The sequence shown here is derived from an EMBL/GenBank/DDBJ whole genome shotgun (WGS) entry which is preliminary data.</text>
</comment>